<organism evidence="1 2">
    <name type="scientific">Siphonobacter curvatus</name>
    <dbReference type="NCBI Taxonomy" id="2094562"/>
    <lineage>
        <taxon>Bacteria</taxon>
        <taxon>Pseudomonadati</taxon>
        <taxon>Bacteroidota</taxon>
        <taxon>Cytophagia</taxon>
        <taxon>Cytophagales</taxon>
        <taxon>Cytophagaceae</taxon>
        <taxon>Siphonobacter</taxon>
    </lineage>
</organism>
<evidence type="ECO:0000313" key="2">
    <source>
        <dbReference type="Proteomes" id="UP000239590"/>
    </source>
</evidence>
<dbReference type="AlphaFoldDB" id="A0A2S7INW9"/>
<sequence length="376" mass="42338">MNKNINSNKAFDVKTFIEASQITDRTYIPPIEPVINIGNATFAYKGDVSFISGPPKAGKSSISALMLATALSNSLPANTDSLQIRSTYSNGAYVIYIDTEQPPAFTKRQLETVKGLIGIKDQPSNFLVFNLRQYNYDQRKQIVFALFDKYPDAHLWIIDGITDLVKGVNEEAEANQLIGDLMAMTSRNNTCIVGMIHENRGATGNLRGHIGAEAERKSGGVISIGKDREKKVHWIEPKYIRGSADFDRIYFRWDKSANRFAQCDENEVAYMKVLEDRTARKEDDLKTLATACLQKPCLKKVLLELIQMHAPRKTSELVHIKTARRYHDKMLDLGYAIVDPDGLYHLAESYEIPTLVPQVKTGQLFGQIHETVRTHI</sequence>
<dbReference type="Proteomes" id="UP000239590">
    <property type="component" value="Unassembled WGS sequence"/>
</dbReference>
<dbReference type="OrthoDB" id="877327at2"/>
<dbReference type="EMBL" id="PTRA01000001">
    <property type="protein sequence ID" value="PQA59422.1"/>
    <property type="molecule type" value="Genomic_DNA"/>
</dbReference>
<dbReference type="InterPro" id="IPR027417">
    <property type="entry name" value="P-loop_NTPase"/>
</dbReference>
<reference evidence="2" key="1">
    <citation type="submission" date="2018-02" db="EMBL/GenBank/DDBJ databases">
        <title>Genome sequencing of Solimonas sp. HR-BB.</title>
        <authorList>
            <person name="Lee Y."/>
            <person name="Jeon C.O."/>
        </authorList>
    </citation>
    <scope>NUCLEOTIDE SEQUENCE [LARGE SCALE GENOMIC DNA]</scope>
    <source>
        <strain evidence="2">HR-U</strain>
    </source>
</reference>
<gene>
    <name evidence="1" type="ORF">C5O19_07155</name>
</gene>
<keyword evidence="2" id="KW-1185">Reference proteome</keyword>
<name>A0A2S7INW9_9BACT</name>
<protein>
    <submittedName>
        <fullName evidence="1">Uncharacterized protein</fullName>
    </submittedName>
</protein>
<accession>A0A2S7INW9</accession>
<evidence type="ECO:0000313" key="1">
    <source>
        <dbReference type="EMBL" id="PQA59422.1"/>
    </source>
</evidence>
<dbReference type="RefSeq" id="WP_104710904.1">
    <property type="nucleotide sequence ID" value="NZ_PTRA01000001.1"/>
</dbReference>
<proteinExistence type="predicted"/>
<dbReference type="SUPFAM" id="SSF52540">
    <property type="entry name" value="P-loop containing nucleoside triphosphate hydrolases"/>
    <property type="match status" value="1"/>
</dbReference>
<comment type="caution">
    <text evidence="1">The sequence shown here is derived from an EMBL/GenBank/DDBJ whole genome shotgun (WGS) entry which is preliminary data.</text>
</comment>
<dbReference type="Gene3D" id="3.40.50.300">
    <property type="entry name" value="P-loop containing nucleotide triphosphate hydrolases"/>
    <property type="match status" value="1"/>
</dbReference>